<comment type="caution">
    <text evidence="9">The sequence shown here is derived from an EMBL/GenBank/DDBJ whole genome shotgun (WGS) entry which is preliminary data.</text>
</comment>
<feature type="transmembrane region" description="Helical" evidence="7">
    <location>
        <begin position="133"/>
        <end position="155"/>
    </location>
</feature>
<keyword evidence="6 7" id="KW-0472">Membrane</keyword>
<keyword evidence="3" id="KW-1003">Cell membrane</keyword>
<dbReference type="EMBL" id="JACEGA010000001">
    <property type="protein sequence ID" value="MBB2182556.1"/>
    <property type="molecule type" value="Genomic_DNA"/>
</dbReference>
<comment type="similarity">
    <text evidence="2">Belongs to the DedA family.</text>
</comment>
<evidence type="ECO:0000256" key="4">
    <source>
        <dbReference type="ARBA" id="ARBA00022692"/>
    </source>
</evidence>
<dbReference type="RefSeq" id="WP_228352272.1">
    <property type="nucleotide sequence ID" value="NZ_JACEGA010000001.1"/>
</dbReference>
<dbReference type="Pfam" id="PF09335">
    <property type="entry name" value="VTT_dom"/>
    <property type="match status" value="1"/>
</dbReference>
<gene>
    <name evidence="9" type="ORF">H0486_06680</name>
</gene>
<evidence type="ECO:0000256" key="3">
    <source>
        <dbReference type="ARBA" id="ARBA00022475"/>
    </source>
</evidence>
<feature type="transmembrane region" description="Helical" evidence="7">
    <location>
        <begin position="12"/>
        <end position="30"/>
    </location>
</feature>
<dbReference type="PANTHER" id="PTHR42709:SF6">
    <property type="entry name" value="UNDECAPRENYL PHOSPHATE TRANSPORTER A"/>
    <property type="match status" value="1"/>
</dbReference>
<evidence type="ECO:0000256" key="1">
    <source>
        <dbReference type="ARBA" id="ARBA00004651"/>
    </source>
</evidence>
<dbReference type="Proteomes" id="UP000574276">
    <property type="component" value="Unassembled WGS sequence"/>
</dbReference>
<keyword evidence="10" id="KW-1185">Reference proteome</keyword>
<dbReference type="PANTHER" id="PTHR42709">
    <property type="entry name" value="ALKALINE PHOSPHATASE LIKE PROTEIN"/>
    <property type="match status" value="1"/>
</dbReference>
<evidence type="ECO:0000256" key="6">
    <source>
        <dbReference type="ARBA" id="ARBA00023136"/>
    </source>
</evidence>
<reference evidence="9 10" key="1">
    <citation type="submission" date="2020-07" db="EMBL/GenBank/DDBJ databases">
        <title>Characterization and genome sequencing of isolate MD1, a novel member within the family Lachnospiraceae.</title>
        <authorList>
            <person name="Rettenmaier R."/>
            <person name="Di Bello L."/>
            <person name="Zinser C."/>
            <person name="Scheitz K."/>
            <person name="Liebl W."/>
            <person name="Zverlov V."/>
        </authorList>
    </citation>
    <scope>NUCLEOTIDE SEQUENCE [LARGE SCALE GENOMIC DNA]</scope>
    <source>
        <strain evidence="9 10">MD1</strain>
    </source>
</reference>
<keyword evidence="4 7" id="KW-0812">Transmembrane</keyword>
<feature type="transmembrane region" description="Helical" evidence="7">
    <location>
        <begin position="50"/>
        <end position="75"/>
    </location>
</feature>
<dbReference type="AlphaFoldDB" id="A0A839JYU4"/>
<proteinExistence type="inferred from homology"/>
<feature type="transmembrane region" description="Helical" evidence="7">
    <location>
        <begin position="175"/>
        <end position="192"/>
    </location>
</feature>
<sequence>MSFITNIINEYGLIAIFVIILLEYACFPVSSEIVLPFSGAVASVNQTSFLIILPLSVIAGLIGTGICYAVGWYGGGAIINGISHKFPKAKKGIESANEKFKVHGASAVCIGRVIPLIRTYIALIAGASKLHPITYFTASAIGITIWNTLLIGLGYMLRENYQYVGIYYERYKHNLIPVAFTCLLAFLISRIIKHKNKKELKHK</sequence>
<dbReference type="InterPro" id="IPR051311">
    <property type="entry name" value="DedA_domain"/>
</dbReference>
<evidence type="ECO:0000259" key="8">
    <source>
        <dbReference type="Pfam" id="PF09335"/>
    </source>
</evidence>
<evidence type="ECO:0000313" key="10">
    <source>
        <dbReference type="Proteomes" id="UP000574276"/>
    </source>
</evidence>
<evidence type="ECO:0000256" key="2">
    <source>
        <dbReference type="ARBA" id="ARBA00010792"/>
    </source>
</evidence>
<evidence type="ECO:0000256" key="5">
    <source>
        <dbReference type="ARBA" id="ARBA00022989"/>
    </source>
</evidence>
<accession>A0A839JYU4</accession>
<name>A0A839JYU4_9FIRM</name>
<evidence type="ECO:0000313" key="9">
    <source>
        <dbReference type="EMBL" id="MBB2182556.1"/>
    </source>
</evidence>
<evidence type="ECO:0000256" key="7">
    <source>
        <dbReference type="SAM" id="Phobius"/>
    </source>
</evidence>
<organism evidence="9 10">
    <name type="scientific">Variimorphobacter saccharofermentans</name>
    <dbReference type="NCBI Taxonomy" id="2755051"/>
    <lineage>
        <taxon>Bacteria</taxon>
        <taxon>Bacillati</taxon>
        <taxon>Bacillota</taxon>
        <taxon>Clostridia</taxon>
        <taxon>Lachnospirales</taxon>
        <taxon>Lachnospiraceae</taxon>
        <taxon>Variimorphobacter</taxon>
    </lineage>
</organism>
<keyword evidence="5 7" id="KW-1133">Transmembrane helix</keyword>
<dbReference type="GO" id="GO:0005886">
    <property type="term" value="C:plasma membrane"/>
    <property type="evidence" value="ECO:0007669"/>
    <property type="project" value="UniProtKB-SubCell"/>
</dbReference>
<feature type="domain" description="VTT" evidence="8">
    <location>
        <begin position="31"/>
        <end position="156"/>
    </location>
</feature>
<dbReference type="InterPro" id="IPR032816">
    <property type="entry name" value="VTT_dom"/>
</dbReference>
<protein>
    <submittedName>
        <fullName evidence="9">DedA family protein</fullName>
    </submittedName>
</protein>
<comment type="subcellular location">
    <subcellularLocation>
        <location evidence="1">Cell membrane</location>
        <topology evidence="1">Multi-pass membrane protein</topology>
    </subcellularLocation>
</comment>